<gene>
    <name evidence="2" type="ORF">RSO01_75070</name>
</gene>
<keyword evidence="1" id="KW-0812">Transmembrane</keyword>
<keyword evidence="1" id="KW-1133">Transmembrane helix</keyword>
<protein>
    <submittedName>
        <fullName evidence="2">Uncharacterized protein</fullName>
    </submittedName>
</protein>
<organism evidence="2 3">
    <name type="scientific">Reyranella soli</name>
    <dbReference type="NCBI Taxonomy" id="1230389"/>
    <lineage>
        <taxon>Bacteria</taxon>
        <taxon>Pseudomonadati</taxon>
        <taxon>Pseudomonadota</taxon>
        <taxon>Alphaproteobacteria</taxon>
        <taxon>Hyphomicrobiales</taxon>
        <taxon>Reyranellaceae</taxon>
        <taxon>Reyranella</taxon>
    </lineage>
</organism>
<evidence type="ECO:0000313" key="3">
    <source>
        <dbReference type="Proteomes" id="UP000321058"/>
    </source>
</evidence>
<name>A0A512NN18_9HYPH</name>
<accession>A0A512NN18</accession>
<evidence type="ECO:0000313" key="2">
    <source>
        <dbReference type="EMBL" id="GEP60341.1"/>
    </source>
</evidence>
<evidence type="ECO:0000256" key="1">
    <source>
        <dbReference type="SAM" id="Phobius"/>
    </source>
</evidence>
<comment type="caution">
    <text evidence="2">The sequence shown here is derived from an EMBL/GenBank/DDBJ whole genome shotgun (WGS) entry which is preliminary data.</text>
</comment>
<dbReference type="EMBL" id="BKAJ01000159">
    <property type="protein sequence ID" value="GEP60341.1"/>
    <property type="molecule type" value="Genomic_DNA"/>
</dbReference>
<dbReference type="AlphaFoldDB" id="A0A512NN18"/>
<dbReference type="Proteomes" id="UP000321058">
    <property type="component" value="Unassembled WGS sequence"/>
</dbReference>
<keyword evidence="1" id="KW-0472">Membrane</keyword>
<feature type="transmembrane region" description="Helical" evidence="1">
    <location>
        <begin position="50"/>
        <end position="70"/>
    </location>
</feature>
<feature type="transmembrane region" description="Helical" evidence="1">
    <location>
        <begin position="76"/>
        <end position="98"/>
    </location>
</feature>
<dbReference type="RefSeq" id="WP_147155690.1">
    <property type="nucleotide sequence ID" value="NZ_BKAJ01000159.1"/>
</dbReference>
<dbReference type="OrthoDB" id="9830467at2"/>
<keyword evidence="3" id="KW-1185">Reference proteome</keyword>
<reference evidence="2 3" key="1">
    <citation type="submission" date="2019-07" db="EMBL/GenBank/DDBJ databases">
        <title>Whole genome shotgun sequence of Reyranella soli NBRC 108950.</title>
        <authorList>
            <person name="Hosoyama A."/>
            <person name="Uohara A."/>
            <person name="Ohji S."/>
            <person name="Ichikawa N."/>
        </authorList>
    </citation>
    <scope>NUCLEOTIDE SEQUENCE [LARGE SCALE GENOMIC DNA]</scope>
    <source>
        <strain evidence="2 3">NBRC 108950</strain>
    </source>
</reference>
<proteinExistence type="predicted"/>
<sequence>MRVLIDGKVHEPLSPAEEQDVRQFRAEESVKGSVLSAEQAGRAQVSQTRLLFMILWAVTAIVAAVMAALAESADQATVLVGAVLIVGALGVFFAIVLWRRKQRWQRDLPRRLEGMAPADTAIGVTAAGVAVAGHIFPWSTLAIEQVELAKFSSRYHTMFTLERLTLVGAGGVVVLDPALMRNGHLIIGNAWRRMRLAGPTGSV</sequence>